<evidence type="ECO:0000256" key="1">
    <source>
        <dbReference type="SAM" id="Phobius"/>
    </source>
</evidence>
<feature type="transmembrane region" description="Helical" evidence="1">
    <location>
        <begin position="146"/>
        <end position="163"/>
    </location>
</feature>
<accession>A0A0H5SKG4</accession>
<feature type="transmembrane region" description="Helical" evidence="1">
    <location>
        <begin position="56"/>
        <end position="75"/>
    </location>
</feature>
<dbReference type="OrthoDB" id="1852540at2"/>
<sequence length="175" mass="19561">MGNIFIGLLLICLDFDLTLENIKVGLLPNFLGYIVMIKGLKIMAQESPVFIKAKPFAAGMAVYTGILYIMDLLGISASYGALTYLLSLLATGVLLYILYIIVSGVSDTEKKYEISLEGDRLKSAWILRAVFDIISYALYWFWPLPIIGVIGSLLSSIYFLVIFHKSKHLYYAKVL</sequence>
<name>A0A0H5SKG4_HERHM</name>
<evidence type="ECO:0000313" key="2">
    <source>
        <dbReference type="EMBL" id="CRZ35286.1"/>
    </source>
</evidence>
<keyword evidence="3" id="KW-1185">Reference proteome</keyword>
<feature type="transmembrane region" description="Helical" evidence="1">
    <location>
        <begin position="81"/>
        <end position="102"/>
    </location>
</feature>
<dbReference type="AlphaFoldDB" id="A0A0H5SKG4"/>
<reference evidence="2 3" key="1">
    <citation type="submission" date="2015-06" db="EMBL/GenBank/DDBJ databases">
        <authorList>
            <person name="Wibberg Daniel"/>
        </authorList>
    </citation>
    <scope>NUCLEOTIDE SEQUENCE [LARGE SCALE GENOMIC DNA]</scope>
    <source>
        <strain evidence="2 3">T3/55T</strain>
    </source>
</reference>
<dbReference type="RefSeq" id="WP_103203383.1">
    <property type="nucleotide sequence ID" value="NZ_CVTD020000024.1"/>
</dbReference>
<proteinExistence type="predicted"/>
<dbReference type="Proteomes" id="UP000236497">
    <property type="component" value="Unassembled WGS sequence"/>
</dbReference>
<evidence type="ECO:0000313" key="3">
    <source>
        <dbReference type="Proteomes" id="UP000236497"/>
    </source>
</evidence>
<dbReference type="EMBL" id="CVTD020000024">
    <property type="protein sequence ID" value="CRZ35286.1"/>
    <property type="molecule type" value="Genomic_DNA"/>
</dbReference>
<keyword evidence="1" id="KW-0812">Transmembrane</keyword>
<organism evidence="2 3">
    <name type="scientific">Herbinix hemicellulosilytica</name>
    <dbReference type="NCBI Taxonomy" id="1564487"/>
    <lineage>
        <taxon>Bacteria</taxon>
        <taxon>Bacillati</taxon>
        <taxon>Bacillota</taxon>
        <taxon>Clostridia</taxon>
        <taxon>Lachnospirales</taxon>
        <taxon>Lachnospiraceae</taxon>
        <taxon>Herbinix</taxon>
    </lineage>
</organism>
<protein>
    <submittedName>
        <fullName evidence="2">Putative membrane protein</fullName>
    </submittedName>
</protein>
<keyword evidence="1" id="KW-0472">Membrane</keyword>
<gene>
    <name evidence="2" type="ORF">HHT355_2088</name>
</gene>
<keyword evidence="1" id="KW-1133">Transmembrane helix</keyword>